<feature type="region of interest" description="Disordered" evidence="1">
    <location>
        <begin position="27"/>
        <end position="87"/>
    </location>
</feature>
<comment type="caution">
    <text evidence="2">The sequence shown here is derived from an EMBL/GenBank/DDBJ whole genome shotgun (WGS) entry which is preliminary data.</text>
</comment>
<dbReference type="Proteomes" id="UP000765509">
    <property type="component" value="Unassembled WGS sequence"/>
</dbReference>
<accession>A0A9Q3GIK6</accession>
<dbReference type="EMBL" id="AVOT02001861">
    <property type="protein sequence ID" value="MBW0468429.1"/>
    <property type="molecule type" value="Genomic_DNA"/>
</dbReference>
<evidence type="ECO:0000256" key="1">
    <source>
        <dbReference type="SAM" id="MobiDB-lite"/>
    </source>
</evidence>
<keyword evidence="3" id="KW-1185">Reference proteome</keyword>
<feature type="compositionally biased region" description="Polar residues" evidence="1">
    <location>
        <begin position="39"/>
        <end position="68"/>
    </location>
</feature>
<organism evidence="2 3">
    <name type="scientific">Austropuccinia psidii MF-1</name>
    <dbReference type="NCBI Taxonomy" id="1389203"/>
    <lineage>
        <taxon>Eukaryota</taxon>
        <taxon>Fungi</taxon>
        <taxon>Dikarya</taxon>
        <taxon>Basidiomycota</taxon>
        <taxon>Pucciniomycotina</taxon>
        <taxon>Pucciniomycetes</taxon>
        <taxon>Pucciniales</taxon>
        <taxon>Sphaerophragmiaceae</taxon>
        <taxon>Austropuccinia</taxon>
    </lineage>
</organism>
<reference evidence="2" key="1">
    <citation type="submission" date="2021-03" db="EMBL/GenBank/DDBJ databases">
        <title>Draft genome sequence of rust myrtle Austropuccinia psidii MF-1, a brazilian biotype.</title>
        <authorList>
            <person name="Quecine M.C."/>
            <person name="Pachon D.M.R."/>
            <person name="Bonatelli M.L."/>
            <person name="Correr F.H."/>
            <person name="Franceschini L.M."/>
            <person name="Leite T.F."/>
            <person name="Margarido G.R.A."/>
            <person name="Almeida C.A."/>
            <person name="Ferrarezi J.A."/>
            <person name="Labate C.A."/>
        </authorList>
    </citation>
    <scope>NUCLEOTIDE SEQUENCE</scope>
    <source>
        <strain evidence="2">MF-1</strain>
    </source>
</reference>
<dbReference type="AlphaFoldDB" id="A0A9Q3GIK6"/>
<name>A0A9Q3GIK6_9BASI</name>
<gene>
    <name evidence="2" type="ORF">O181_008144</name>
</gene>
<sequence length="106" mass="11782">MVIIFGNKQNVASYNVYDTSIVMEGKDQDDGVEEGNLDFPNNLSQFGSNTNDKGSVTANSKETTGTRSKSQKRVHHSDDSECYSNNENINIGRHTRSCISSYKEKP</sequence>
<evidence type="ECO:0000313" key="3">
    <source>
        <dbReference type="Proteomes" id="UP000765509"/>
    </source>
</evidence>
<evidence type="ECO:0000313" key="2">
    <source>
        <dbReference type="EMBL" id="MBW0468429.1"/>
    </source>
</evidence>
<protein>
    <submittedName>
        <fullName evidence="2">Uncharacterized protein</fullName>
    </submittedName>
</protein>
<proteinExistence type="predicted"/>